<reference evidence="2 3" key="1">
    <citation type="journal article" date="2023" name="Plants (Basel)">
        <title>Bridging the Gap: Combining Genomics and Transcriptomics Approaches to Understand Stylosanthes scabra, an Orphan Legume from the Brazilian Caatinga.</title>
        <authorList>
            <person name="Ferreira-Neto J.R.C."/>
            <person name="da Silva M.D."/>
            <person name="Binneck E."/>
            <person name="de Melo N.F."/>
            <person name="da Silva R.H."/>
            <person name="de Melo A.L.T.M."/>
            <person name="Pandolfi V."/>
            <person name="Bustamante F.O."/>
            <person name="Brasileiro-Vidal A.C."/>
            <person name="Benko-Iseppon A.M."/>
        </authorList>
    </citation>
    <scope>NUCLEOTIDE SEQUENCE [LARGE SCALE GENOMIC DNA]</scope>
    <source>
        <tissue evidence="2">Leaves</tissue>
    </source>
</reference>
<evidence type="ECO:0000313" key="2">
    <source>
        <dbReference type="EMBL" id="MED6133742.1"/>
    </source>
</evidence>
<organism evidence="2 3">
    <name type="scientific">Stylosanthes scabra</name>
    <dbReference type="NCBI Taxonomy" id="79078"/>
    <lineage>
        <taxon>Eukaryota</taxon>
        <taxon>Viridiplantae</taxon>
        <taxon>Streptophyta</taxon>
        <taxon>Embryophyta</taxon>
        <taxon>Tracheophyta</taxon>
        <taxon>Spermatophyta</taxon>
        <taxon>Magnoliopsida</taxon>
        <taxon>eudicotyledons</taxon>
        <taxon>Gunneridae</taxon>
        <taxon>Pentapetalae</taxon>
        <taxon>rosids</taxon>
        <taxon>fabids</taxon>
        <taxon>Fabales</taxon>
        <taxon>Fabaceae</taxon>
        <taxon>Papilionoideae</taxon>
        <taxon>50 kb inversion clade</taxon>
        <taxon>dalbergioids sensu lato</taxon>
        <taxon>Dalbergieae</taxon>
        <taxon>Pterocarpus clade</taxon>
        <taxon>Stylosanthes</taxon>
    </lineage>
</organism>
<feature type="compositionally biased region" description="Basic and acidic residues" evidence="1">
    <location>
        <begin position="248"/>
        <end position="260"/>
    </location>
</feature>
<feature type="compositionally biased region" description="Acidic residues" evidence="1">
    <location>
        <begin position="197"/>
        <end position="213"/>
    </location>
</feature>
<evidence type="ECO:0000313" key="3">
    <source>
        <dbReference type="Proteomes" id="UP001341840"/>
    </source>
</evidence>
<feature type="region of interest" description="Disordered" evidence="1">
    <location>
        <begin position="234"/>
        <end position="272"/>
    </location>
</feature>
<evidence type="ECO:0008006" key="4">
    <source>
        <dbReference type="Google" id="ProtNLM"/>
    </source>
</evidence>
<gene>
    <name evidence="2" type="ORF">PIB30_030959</name>
</gene>
<comment type="caution">
    <text evidence="2">The sequence shown here is derived from an EMBL/GenBank/DDBJ whole genome shotgun (WGS) entry which is preliminary data.</text>
</comment>
<proteinExistence type="predicted"/>
<protein>
    <recommendedName>
        <fullName evidence="4">Retrotransposon gag domain-containing protein</fullName>
    </recommendedName>
</protein>
<name>A0ABU6SBM7_9FABA</name>
<feature type="region of interest" description="Disordered" evidence="1">
    <location>
        <begin position="175"/>
        <end position="219"/>
    </location>
</feature>
<dbReference type="EMBL" id="JASCZI010060546">
    <property type="protein sequence ID" value="MED6133742.1"/>
    <property type="molecule type" value="Genomic_DNA"/>
</dbReference>
<sequence length="438" mass="49315">MEKQITHQSEDNFPIFDGKDGYGWTICLERYWNARGTYEEQRFIEVEKGLRGKALRWFQLWKALNPSADLETFMLAFYHRYQLDMRPILPEICWNEVEEWEIEWEEFKARLNHRQEQQQQQSQIIQETTQFQSTTEQEIQAKIEEDQENFQTVEGEAKITDQDQIPNTAKQQLISKLNSKKNRSESQSITKNRERQDEDEVELDAPDSVDGDATDGFKDRRAGEGFELIKMVVAQRPPPEPPNLTSDGGDKQRSLAHEIDSTSPGDGDERLAERTPIATVGEGTASMLGGWRITQAIRRALLLQPPPLLAAVFPWNRDTVSVATAGNGAEDGAFSKGKVEDIINGGSNAKICVVAMVEDEAVVVGDEAVTAGGRDNHGFTDDKDDRRSVISGNLELWWEGSEGRGGTWRKMVEDKAAVVEYGPTVAAEARQSSSHGKR</sequence>
<keyword evidence="3" id="KW-1185">Reference proteome</keyword>
<evidence type="ECO:0000256" key="1">
    <source>
        <dbReference type="SAM" id="MobiDB-lite"/>
    </source>
</evidence>
<accession>A0ABU6SBM7</accession>
<dbReference type="Proteomes" id="UP001341840">
    <property type="component" value="Unassembled WGS sequence"/>
</dbReference>